<sequence length="117" mass="12946">RLCSVSTILMRMSSEELFICSYDMYTIVITFSLNAIILLLVSSMFRLSFLLSILGLAIGPGVIVGSSIYSLCSATGMETTQIIQILTAAILGSEILWFFYYRHKRNFLSAQTVGELG</sequence>
<keyword evidence="1" id="KW-1133">Transmembrane helix</keyword>
<keyword evidence="1" id="KW-0472">Membrane</keyword>
<dbReference type="AlphaFoldDB" id="A0A0L0G2I9"/>
<keyword evidence="1" id="KW-0812">Transmembrane</keyword>
<evidence type="ECO:0000313" key="2">
    <source>
        <dbReference type="EMBL" id="KNC82413.1"/>
    </source>
</evidence>
<accession>A0A0L0G2I9</accession>
<organism evidence="2 3">
    <name type="scientific">Sphaeroforma arctica JP610</name>
    <dbReference type="NCBI Taxonomy" id="667725"/>
    <lineage>
        <taxon>Eukaryota</taxon>
        <taxon>Ichthyosporea</taxon>
        <taxon>Ichthyophonida</taxon>
        <taxon>Sphaeroforma</taxon>
    </lineage>
</organism>
<name>A0A0L0G2I9_9EUKA</name>
<keyword evidence="3" id="KW-1185">Reference proteome</keyword>
<feature type="non-terminal residue" evidence="2">
    <location>
        <position position="117"/>
    </location>
</feature>
<dbReference type="Proteomes" id="UP000054560">
    <property type="component" value="Unassembled WGS sequence"/>
</dbReference>
<dbReference type="EMBL" id="KQ241930">
    <property type="protein sequence ID" value="KNC82413.1"/>
    <property type="molecule type" value="Genomic_DNA"/>
</dbReference>
<feature type="non-terminal residue" evidence="2">
    <location>
        <position position="1"/>
    </location>
</feature>
<reference evidence="2 3" key="1">
    <citation type="submission" date="2011-02" db="EMBL/GenBank/DDBJ databases">
        <title>The Genome Sequence of Sphaeroforma arctica JP610.</title>
        <authorList>
            <consortium name="The Broad Institute Genome Sequencing Platform"/>
            <person name="Russ C."/>
            <person name="Cuomo C."/>
            <person name="Young S.K."/>
            <person name="Zeng Q."/>
            <person name="Gargeya S."/>
            <person name="Alvarado L."/>
            <person name="Berlin A."/>
            <person name="Chapman S.B."/>
            <person name="Chen Z."/>
            <person name="Freedman E."/>
            <person name="Gellesch M."/>
            <person name="Goldberg J."/>
            <person name="Griggs A."/>
            <person name="Gujja S."/>
            <person name="Heilman E."/>
            <person name="Heiman D."/>
            <person name="Howarth C."/>
            <person name="Mehta T."/>
            <person name="Neiman D."/>
            <person name="Pearson M."/>
            <person name="Roberts A."/>
            <person name="Saif S."/>
            <person name="Shea T."/>
            <person name="Shenoy N."/>
            <person name="Sisk P."/>
            <person name="Stolte C."/>
            <person name="Sykes S."/>
            <person name="White J."/>
            <person name="Yandava C."/>
            <person name="Burger G."/>
            <person name="Gray M.W."/>
            <person name="Holland P.W.H."/>
            <person name="King N."/>
            <person name="Lang F.B.F."/>
            <person name="Roger A.J."/>
            <person name="Ruiz-Trillo I."/>
            <person name="Haas B."/>
            <person name="Nusbaum C."/>
            <person name="Birren B."/>
        </authorList>
    </citation>
    <scope>NUCLEOTIDE SEQUENCE [LARGE SCALE GENOMIC DNA]</scope>
    <source>
        <strain evidence="2 3">JP610</strain>
    </source>
</reference>
<gene>
    <name evidence="2" type="ORF">SARC_05309</name>
</gene>
<dbReference type="RefSeq" id="XP_014156315.1">
    <property type="nucleotide sequence ID" value="XM_014300840.1"/>
</dbReference>
<dbReference type="GeneID" id="25905813"/>
<feature type="transmembrane region" description="Helical" evidence="1">
    <location>
        <begin position="81"/>
        <end position="101"/>
    </location>
</feature>
<evidence type="ECO:0000313" key="3">
    <source>
        <dbReference type="Proteomes" id="UP000054560"/>
    </source>
</evidence>
<proteinExistence type="predicted"/>
<feature type="transmembrane region" description="Helical" evidence="1">
    <location>
        <begin position="48"/>
        <end position="69"/>
    </location>
</feature>
<feature type="transmembrane region" description="Helical" evidence="1">
    <location>
        <begin position="22"/>
        <end position="41"/>
    </location>
</feature>
<evidence type="ECO:0000256" key="1">
    <source>
        <dbReference type="SAM" id="Phobius"/>
    </source>
</evidence>
<protein>
    <submittedName>
        <fullName evidence="2">Uncharacterized protein</fullName>
    </submittedName>
</protein>